<dbReference type="GO" id="GO:0005739">
    <property type="term" value="C:mitochondrion"/>
    <property type="evidence" value="ECO:0007669"/>
    <property type="project" value="TreeGrafter"/>
</dbReference>
<dbReference type="EMBL" id="JAVRJZ010000013">
    <property type="protein sequence ID" value="KAK2714795.1"/>
    <property type="molecule type" value="Genomic_DNA"/>
</dbReference>
<dbReference type="Gene3D" id="3.40.50.800">
    <property type="entry name" value="Anticodon-binding domain"/>
    <property type="match status" value="1"/>
</dbReference>
<evidence type="ECO:0008006" key="3">
    <source>
        <dbReference type="Google" id="ProtNLM"/>
    </source>
</evidence>
<comment type="caution">
    <text evidence="1">The sequence shown here is derived from an EMBL/GenBank/DDBJ whole genome shotgun (WGS) entry which is preliminary data.</text>
</comment>
<dbReference type="Proteomes" id="UP001187531">
    <property type="component" value="Unassembled WGS sequence"/>
</dbReference>
<dbReference type="InterPro" id="IPR045864">
    <property type="entry name" value="aa-tRNA-synth_II/BPL/LPL"/>
</dbReference>
<gene>
    <name evidence="1" type="ORF">QYM36_009119</name>
</gene>
<evidence type="ECO:0000313" key="1">
    <source>
        <dbReference type="EMBL" id="KAK2714795.1"/>
    </source>
</evidence>
<keyword evidence="2" id="KW-1185">Reference proteome</keyword>
<organism evidence="1 2">
    <name type="scientific">Artemia franciscana</name>
    <name type="common">Brine shrimp</name>
    <name type="synonym">Artemia sanfranciscana</name>
    <dbReference type="NCBI Taxonomy" id="6661"/>
    <lineage>
        <taxon>Eukaryota</taxon>
        <taxon>Metazoa</taxon>
        <taxon>Ecdysozoa</taxon>
        <taxon>Arthropoda</taxon>
        <taxon>Crustacea</taxon>
        <taxon>Branchiopoda</taxon>
        <taxon>Anostraca</taxon>
        <taxon>Artemiidae</taxon>
        <taxon>Artemia</taxon>
    </lineage>
</organism>
<dbReference type="Gene3D" id="3.30.930.10">
    <property type="entry name" value="Bira Bifunctional Protein, Domain 2"/>
    <property type="match status" value="1"/>
</dbReference>
<dbReference type="PANTHER" id="PTHR10745">
    <property type="entry name" value="GLYCYL-TRNA SYNTHETASE/DNA POLYMERASE SUBUNIT GAMMA-2"/>
    <property type="match status" value="1"/>
</dbReference>
<dbReference type="PANTHER" id="PTHR10745:SF8">
    <property type="entry name" value="DNA POLYMERASE SUBUNIT GAMMA-2, MITOCHONDRIAL"/>
    <property type="match status" value="1"/>
</dbReference>
<dbReference type="InterPro" id="IPR027031">
    <property type="entry name" value="Gly-tRNA_synthase/POLG2"/>
</dbReference>
<sequence length="221" mass="24394">MLGNYQDYLRHPDLIAQKTLGEDSVSLELRLPSISIELESVSRLGSSFFDDAENIQQYMINGKKSVMPSVIKITSSSHQGFLAILADACSLRSLKKNSMDKSCVFQIHHLLAPWKVGFVLPLEKVSSGQPLYELAILLSSELKSLRIDVAPFKLGSTDSSTKWFDGAGVPFSVLLSPETLKNGICSLRTRDTTLSEQVHVGSLKQHLGKFLIPNLYASKLK</sequence>
<evidence type="ECO:0000313" key="2">
    <source>
        <dbReference type="Proteomes" id="UP001187531"/>
    </source>
</evidence>
<dbReference type="InterPro" id="IPR036621">
    <property type="entry name" value="Anticodon-bd_dom_sf"/>
</dbReference>
<accession>A0AA88LB25</accession>
<dbReference type="SUPFAM" id="SSF52954">
    <property type="entry name" value="Class II aaRS ABD-related"/>
    <property type="match status" value="1"/>
</dbReference>
<reference evidence="1" key="1">
    <citation type="submission" date="2023-07" db="EMBL/GenBank/DDBJ databases">
        <title>Chromosome-level genome assembly of Artemia franciscana.</title>
        <authorList>
            <person name="Jo E."/>
        </authorList>
    </citation>
    <scope>NUCLEOTIDE SEQUENCE</scope>
    <source>
        <tissue evidence="1">Whole body</tissue>
    </source>
</reference>
<dbReference type="AlphaFoldDB" id="A0AA88LB25"/>
<protein>
    <recommendedName>
        <fullName evidence="3">DNA polymerase subunit gamma-2, mitochondrial</fullName>
    </recommendedName>
</protein>
<proteinExistence type="predicted"/>
<dbReference type="GO" id="GO:0006264">
    <property type="term" value="P:mitochondrial DNA replication"/>
    <property type="evidence" value="ECO:0007669"/>
    <property type="project" value="TreeGrafter"/>
</dbReference>
<name>A0AA88LB25_ARTSF</name>